<dbReference type="Pfam" id="PF06971">
    <property type="entry name" value="Put_DNA-bind_N"/>
    <property type="match status" value="1"/>
</dbReference>
<dbReference type="NCBIfam" id="NF003995">
    <property type="entry name" value="PRK05472.2-4"/>
    <property type="match status" value="1"/>
</dbReference>
<dbReference type="EMBL" id="MHFR01000004">
    <property type="protein sequence ID" value="OGW99537.1"/>
    <property type="molecule type" value="Genomic_DNA"/>
</dbReference>
<evidence type="ECO:0000256" key="3">
    <source>
        <dbReference type="ARBA" id="ARBA00023015"/>
    </source>
</evidence>
<evidence type="ECO:0000313" key="8">
    <source>
        <dbReference type="EMBL" id="OGW99537.1"/>
    </source>
</evidence>
<dbReference type="InterPro" id="IPR036390">
    <property type="entry name" value="WH_DNA-bd_sf"/>
</dbReference>
<evidence type="ECO:0000259" key="7">
    <source>
        <dbReference type="SMART" id="SM00881"/>
    </source>
</evidence>
<comment type="caution">
    <text evidence="8">The sequence shown here is derived from an EMBL/GenBank/DDBJ whole genome shotgun (WGS) entry which is preliminary data.</text>
</comment>
<keyword evidence="6" id="KW-0520">NAD</keyword>
<keyword evidence="4 6" id="KW-0238">DNA-binding</keyword>
<dbReference type="SUPFAM" id="SSF51735">
    <property type="entry name" value="NAD(P)-binding Rossmann-fold domains"/>
    <property type="match status" value="1"/>
</dbReference>
<keyword evidence="5 6" id="KW-0804">Transcription</keyword>
<evidence type="ECO:0000256" key="4">
    <source>
        <dbReference type="ARBA" id="ARBA00023125"/>
    </source>
</evidence>
<evidence type="ECO:0000256" key="6">
    <source>
        <dbReference type="HAMAP-Rule" id="MF_01131"/>
    </source>
</evidence>
<comment type="subcellular location">
    <subcellularLocation>
        <location evidence="6">Cytoplasm</location>
    </subcellularLocation>
</comment>
<dbReference type="NCBIfam" id="NF003994">
    <property type="entry name" value="PRK05472.2-3"/>
    <property type="match status" value="1"/>
</dbReference>
<dbReference type="PANTHER" id="PTHR35786:SF1">
    <property type="entry name" value="REDOX-SENSING TRANSCRIPTIONAL REPRESSOR REX 1"/>
    <property type="match status" value="1"/>
</dbReference>
<feature type="binding site" evidence="6">
    <location>
        <begin position="88"/>
        <end position="93"/>
    </location>
    <ligand>
        <name>NAD(+)</name>
        <dbReference type="ChEBI" id="CHEBI:57540"/>
    </ligand>
</feature>
<dbReference type="GO" id="GO:0003677">
    <property type="term" value="F:DNA binding"/>
    <property type="evidence" value="ECO:0007669"/>
    <property type="project" value="UniProtKB-UniRule"/>
</dbReference>
<dbReference type="HAMAP" id="MF_01131">
    <property type="entry name" value="Rex"/>
    <property type="match status" value="1"/>
</dbReference>
<proteinExistence type="inferred from homology"/>
<dbReference type="GO" id="GO:0005737">
    <property type="term" value="C:cytoplasm"/>
    <property type="evidence" value="ECO:0007669"/>
    <property type="project" value="UniProtKB-SubCell"/>
</dbReference>
<dbReference type="Gene3D" id="3.40.50.720">
    <property type="entry name" value="NAD(P)-binding Rossmann-like Domain"/>
    <property type="match status" value="1"/>
</dbReference>
<comment type="similarity">
    <text evidence="6">Belongs to the transcriptional regulatory Rex family.</text>
</comment>
<organism evidence="8 9">
    <name type="scientific">Candidatus Danuiimicrobium aquiferis</name>
    <dbReference type="NCBI Taxonomy" id="1801832"/>
    <lineage>
        <taxon>Bacteria</taxon>
        <taxon>Pseudomonadati</taxon>
        <taxon>Candidatus Omnitrophota</taxon>
        <taxon>Candidatus Danuiimicrobium</taxon>
    </lineage>
</organism>
<keyword evidence="1 6" id="KW-0963">Cytoplasm</keyword>
<dbReference type="GO" id="GO:0051775">
    <property type="term" value="P:response to redox state"/>
    <property type="evidence" value="ECO:0007669"/>
    <property type="project" value="InterPro"/>
</dbReference>
<protein>
    <recommendedName>
        <fullName evidence="6">Redox-sensing transcriptional repressor Rex</fullName>
    </recommendedName>
</protein>
<evidence type="ECO:0000256" key="2">
    <source>
        <dbReference type="ARBA" id="ARBA00022491"/>
    </source>
</evidence>
<accession>A0A1G1L334</accession>
<dbReference type="NCBIfam" id="NF003989">
    <property type="entry name" value="PRK05472.1-3"/>
    <property type="match status" value="1"/>
</dbReference>
<comment type="function">
    <text evidence="6">Modulates transcription in response to changes in cellular NADH/NAD(+) redox state.</text>
</comment>
<dbReference type="InterPro" id="IPR003781">
    <property type="entry name" value="CoA-bd"/>
</dbReference>
<dbReference type="InterPro" id="IPR009718">
    <property type="entry name" value="Rex_DNA-bd_C_dom"/>
</dbReference>
<dbReference type="GO" id="GO:0003700">
    <property type="term" value="F:DNA-binding transcription factor activity"/>
    <property type="evidence" value="ECO:0007669"/>
    <property type="project" value="UniProtKB-UniRule"/>
</dbReference>
<name>A0A1G1L334_9BACT</name>
<comment type="subunit">
    <text evidence="6">Homodimer.</text>
</comment>
<dbReference type="SMART" id="SM00881">
    <property type="entry name" value="CoA_binding"/>
    <property type="match status" value="1"/>
</dbReference>
<sequence>MLKANKSCIERLYRYRNTLIKLKSIGFVKVFSDNLADGVGVPATQVRKDFSIFGLSGNKRGGYIVDELIEKLNHVLGKNKPVSIIVVGKGNIGSALVHYKGFEKEGIKIVAAFDVDPSKTGHTDDIPVLPTSELKGFVKQHNISVGIIAVPDAAAQQVADVMIESGIKGILNFAPIRLNMPEDIIIHHVNLELELETIIYFVNALNRKVKQEPKQWIEKN</sequence>
<evidence type="ECO:0000313" key="9">
    <source>
        <dbReference type="Proteomes" id="UP000178187"/>
    </source>
</evidence>
<dbReference type="GO" id="GO:0045892">
    <property type="term" value="P:negative regulation of DNA-templated transcription"/>
    <property type="evidence" value="ECO:0007669"/>
    <property type="project" value="InterPro"/>
</dbReference>
<feature type="domain" description="CoA-binding" evidence="7">
    <location>
        <begin position="77"/>
        <end position="177"/>
    </location>
</feature>
<keyword evidence="2 6" id="KW-0678">Repressor</keyword>
<dbReference type="NCBIfam" id="NF003996">
    <property type="entry name" value="PRK05472.2-5"/>
    <property type="match status" value="1"/>
</dbReference>
<dbReference type="PANTHER" id="PTHR35786">
    <property type="entry name" value="REDOX-SENSING TRANSCRIPTIONAL REPRESSOR REX"/>
    <property type="match status" value="1"/>
</dbReference>
<dbReference type="Gene3D" id="1.10.10.10">
    <property type="entry name" value="Winged helix-like DNA-binding domain superfamily/Winged helix DNA-binding domain"/>
    <property type="match status" value="1"/>
</dbReference>
<dbReference type="InterPro" id="IPR036291">
    <property type="entry name" value="NAD(P)-bd_dom_sf"/>
</dbReference>
<dbReference type="AlphaFoldDB" id="A0A1G1L334"/>
<dbReference type="Pfam" id="PF02629">
    <property type="entry name" value="CoA_binding"/>
    <property type="match status" value="1"/>
</dbReference>
<evidence type="ECO:0000256" key="1">
    <source>
        <dbReference type="ARBA" id="ARBA00022490"/>
    </source>
</evidence>
<dbReference type="InterPro" id="IPR022876">
    <property type="entry name" value="Tscrpt_rep_Rex"/>
</dbReference>
<feature type="DNA-binding region" description="H-T-H motif" evidence="6">
    <location>
        <begin position="14"/>
        <end position="53"/>
    </location>
</feature>
<evidence type="ECO:0000256" key="5">
    <source>
        <dbReference type="ARBA" id="ARBA00023163"/>
    </source>
</evidence>
<gene>
    <name evidence="6" type="primary">rex</name>
    <name evidence="8" type="ORF">A3G33_07960</name>
</gene>
<dbReference type="SUPFAM" id="SSF46785">
    <property type="entry name" value="Winged helix' DNA-binding domain"/>
    <property type="match status" value="1"/>
</dbReference>
<reference evidence="8 9" key="1">
    <citation type="journal article" date="2016" name="Nat. Commun.">
        <title>Thousands of microbial genomes shed light on interconnected biogeochemical processes in an aquifer system.</title>
        <authorList>
            <person name="Anantharaman K."/>
            <person name="Brown C.T."/>
            <person name="Hug L.A."/>
            <person name="Sharon I."/>
            <person name="Castelle C.J."/>
            <person name="Probst A.J."/>
            <person name="Thomas B.C."/>
            <person name="Singh A."/>
            <person name="Wilkins M.J."/>
            <person name="Karaoz U."/>
            <person name="Brodie E.L."/>
            <person name="Williams K.H."/>
            <person name="Hubbard S.S."/>
            <person name="Banfield J.F."/>
        </authorList>
    </citation>
    <scope>NUCLEOTIDE SEQUENCE [LARGE SCALE GENOMIC DNA]</scope>
</reference>
<dbReference type="Proteomes" id="UP000178187">
    <property type="component" value="Unassembled WGS sequence"/>
</dbReference>
<dbReference type="InterPro" id="IPR036388">
    <property type="entry name" value="WH-like_DNA-bd_sf"/>
</dbReference>
<keyword evidence="3 6" id="KW-0805">Transcription regulation</keyword>